<evidence type="ECO:0000256" key="2">
    <source>
        <dbReference type="ARBA" id="ARBA00023134"/>
    </source>
</evidence>
<keyword evidence="1" id="KW-0547">Nucleotide-binding</keyword>
<feature type="region of interest" description="Disordered" evidence="5">
    <location>
        <begin position="1"/>
        <end position="41"/>
    </location>
</feature>
<comment type="caution">
    <text evidence="6">The sequence shown here is derived from an EMBL/GenBank/DDBJ whole genome shotgun (WGS) entry which is preliminary data.</text>
</comment>
<dbReference type="Pfam" id="PF00503">
    <property type="entry name" value="G-alpha"/>
    <property type="match status" value="1"/>
</dbReference>
<keyword evidence="2" id="KW-0342">GTP-binding</keyword>
<keyword evidence="3" id="KW-0807">Transducer</keyword>
<organism evidence="6 7">
    <name type="scientific">Tetrapyrgos nigripes</name>
    <dbReference type="NCBI Taxonomy" id="182062"/>
    <lineage>
        <taxon>Eukaryota</taxon>
        <taxon>Fungi</taxon>
        <taxon>Dikarya</taxon>
        <taxon>Basidiomycota</taxon>
        <taxon>Agaricomycotina</taxon>
        <taxon>Agaricomycetes</taxon>
        <taxon>Agaricomycetidae</taxon>
        <taxon>Agaricales</taxon>
        <taxon>Marasmiineae</taxon>
        <taxon>Marasmiaceae</taxon>
        <taxon>Tetrapyrgos</taxon>
    </lineage>
</organism>
<dbReference type="PROSITE" id="PS51882">
    <property type="entry name" value="G_ALPHA"/>
    <property type="match status" value="1"/>
</dbReference>
<feature type="binding site" evidence="4">
    <location>
        <position position="392"/>
    </location>
    <ligand>
        <name>Mg(2+)</name>
        <dbReference type="ChEBI" id="CHEBI:18420"/>
    </ligand>
</feature>
<dbReference type="GO" id="GO:0001664">
    <property type="term" value="F:G protein-coupled receptor binding"/>
    <property type="evidence" value="ECO:0007669"/>
    <property type="project" value="TreeGrafter"/>
</dbReference>
<dbReference type="OrthoDB" id="5817230at2759"/>
<protein>
    <submittedName>
        <fullName evidence="6">Uncharacterized protein</fullName>
    </submittedName>
</protein>
<evidence type="ECO:0000256" key="1">
    <source>
        <dbReference type="ARBA" id="ARBA00022741"/>
    </source>
</evidence>
<feature type="compositionally biased region" description="Polar residues" evidence="5">
    <location>
        <begin position="165"/>
        <end position="174"/>
    </location>
</feature>
<dbReference type="GO" id="GO:0031683">
    <property type="term" value="F:G-protein beta/gamma-subunit complex binding"/>
    <property type="evidence" value="ECO:0007669"/>
    <property type="project" value="InterPro"/>
</dbReference>
<name>A0A8H5GD15_9AGAR</name>
<keyword evidence="4" id="KW-0460">Magnesium</keyword>
<dbReference type="Gene3D" id="3.40.50.300">
    <property type="entry name" value="P-loop containing nucleotide triphosphate hydrolases"/>
    <property type="match status" value="1"/>
</dbReference>
<keyword evidence="4" id="KW-0479">Metal-binding</keyword>
<dbReference type="AlphaFoldDB" id="A0A8H5GD15"/>
<evidence type="ECO:0000313" key="7">
    <source>
        <dbReference type="Proteomes" id="UP000559256"/>
    </source>
</evidence>
<reference evidence="6 7" key="1">
    <citation type="journal article" date="2020" name="ISME J.">
        <title>Uncovering the hidden diversity of litter-decomposition mechanisms in mushroom-forming fungi.</title>
        <authorList>
            <person name="Floudas D."/>
            <person name="Bentzer J."/>
            <person name="Ahren D."/>
            <person name="Johansson T."/>
            <person name="Persson P."/>
            <person name="Tunlid A."/>
        </authorList>
    </citation>
    <scope>NUCLEOTIDE SEQUENCE [LARGE SCALE GENOMIC DNA]</scope>
    <source>
        <strain evidence="6 7">CBS 291.85</strain>
    </source>
</reference>
<dbReference type="GO" id="GO:0003924">
    <property type="term" value="F:GTPase activity"/>
    <property type="evidence" value="ECO:0007669"/>
    <property type="project" value="InterPro"/>
</dbReference>
<dbReference type="SMART" id="SM00275">
    <property type="entry name" value="G_alpha"/>
    <property type="match status" value="1"/>
</dbReference>
<dbReference type="GO" id="GO:0046872">
    <property type="term" value="F:metal ion binding"/>
    <property type="evidence" value="ECO:0007669"/>
    <property type="project" value="UniProtKB-KW"/>
</dbReference>
<dbReference type="GO" id="GO:0005525">
    <property type="term" value="F:GTP binding"/>
    <property type="evidence" value="ECO:0007669"/>
    <property type="project" value="UniProtKB-KW"/>
</dbReference>
<dbReference type="InterPro" id="IPR011025">
    <property type="entry name" value="GproteinA_insert"/>
</dbReference>
<keyword evidence="7" id="KW-1185">Reference proteome</keyword>
<evidence type="ECO:0000313" key="6">
    <source>
        <dbReference type="EMBL" id="KAF5362698.1"/>
    </source>
</evidence>
<evidence type="ECO:0000256" key="4">
    <source>
        <dbReference type="PIRSR" id="PIRSR601019-2"/>
    </source>
</evidence>
<accession>A0A8H5GD15</accession>
<evidence type="ECO:0000256" key="5">
    <source>
        <dbReference type="SAM" id="MobiDB-lite"/>
    </source>
</evidence>
<dbReference type="GO" id="GO:0007188">
    <property type="term" value="P:adenylate cyclase-modulating G protein-coupled receptor signaling pathway"/>
    <property type="evidence" value="ECO:0007669"/>
    <property type="project" value="TreeGrafter"/>
</dbReference>
<dbReference type="PANTHER" id="PTHR10218">
    <property type="entry name" value="GTP-BINDING PROTEIN ALPHA SUBUNIT"/>
    <property type="match status" value="1"/>
</dbReference>
<feature type="compositionally biased region" description="Basic and acidic residues" evidence="5">
    <location>
        <begin position="1"/>
        <end position="10"/>
    </location>
</feature>
<feature type="region of interest" description="Disordered" evidence="5">
    <location>
        <begin position="125"/>
        <end position="189"/>
    </location>
</feature>
<dbReference type="Proteomes" id="UP000559256">
    <property type="component" value="Unassembled WGS sequence"/>
</dbReference>
<dbReference type="PANTHER" id="PTHR10218:SF360">
    <property type="entry name" value="GUANINE NUCLEOTIDE-BINDING PROTEIN SUBUNIT ALPHA HOMOLOG"/>
    <property type="match status" value="1"/>
</dbReference>
<dbReference type="InterPro" id="IPR027417">
    <property type="entry name" value="P-loop_NTPase"/>
</dbReference>
<gene>
    <name evidence="6" type="ORF">D9758_011741</name>
</gene>
<feature type="compositionally biased region" description="Basic and acidic residues" evidence="5">
    <location>
        <begin position="17"/>
        <end position="41"/>
    </location>
</feature>
<dbReference type="InterPro" id="IPR001019">
    <property type="entry name" value="Gprotein_alpha_su"/>
</dbReference>
<dbReference type="GO" id="GO:0005834">
    <property type="term" value="C:heterotrimeric G-protein complex"/>
    <property type="evidence" value="ECO:0007669"/>
    <property type="project" value="TreeGrafter"/>
</dbReference>
<dbReference type="SUPFAM" id="SSF47895">
    <property type="entry name" value="Transducin (alpha subunit), insertion domain"/>
    <property type="match status" value="1"/>
</dbReference>
<evidence type="ECO:0000256" key="3">
    <source>
        <dbReference type="ARBA" id="ARBA00023224"/>
    </source>
</evidence>
<dbReference type="Gene3D" id="1.10.400.10">
    <property type="entry name" value="GI Alpha 1, domain 2-like"/>
    <property type="match status" value="1"/>
</dbReference>
<dbReference type="GO" id="GO:0005737">
    <property type="term" value="C:cytoplasm"/>
    <property type="evidence" value="ECO:0007669"/>
    <property type="project" value="TreeGrafter"/>
</dbReference>
<sequence length="407" mass="46128">MPSIDPHDPFSELLQPPKHETPSEKASRERREADAKEVSDRIDEELRQERARLKKERDIVKVLLLGQSESGKSTTLKNFRLTYSRSEWDAEKTSWRTVIQLNLIRSINTILDTLQAEIDGDPIGRGGTAAVRQPTAPSASPKNRTKGLLSDFDEADTDPRRPKSSHSQMTFNEDSPTHFGGNSKPKSDELTHQLRTQVTQLRLRLSPLRQVEMDLRRQLGAGTEEVTEAALARGILPSNGYQTETDADAVVGRRDHDTTTELNNDAARAVTGERESRARRVRGPGDEVFVRGWRWREMMRMAQAGSNVYNGLDLLNGGTARNSHAEDATEVIWRLKSDMKLLWTDEQVREILRRRDVVLENNGGFFLDDIDRIATRSYEPSDDDVVRARLRTLGVQEHRVVFESLGK</sequence>
<proteinExistence type="predicted"/>
<dbReference type="EMBL" id="JAACJM010000037">
    <property type="protein sequence ID" value="KAF5362698.1"/>
    <property type="molecule type" value="Genomic_DNA"/>
</dbReference>